<reference evidence="1" key="1">
    <citation type="journal article" date="2014" name="Front. Microbiol.">
        <title>High frequency of phylogenetically diverse reductive dehalogenase-homologous genes in deep subseafloor sedimentary metagenomes.</title>
        <authorList>
            <person name="Kawai M."/>
            <person name="Futagami T."/>
            <person name="Toyoda A."/>
            <person name="Takaki Y."/>
            <person name="Nishi S."/>
            <person name="Hori S."/>
            <person name="Arai W."/>
            <person name="Tsubouchi T."/>
            <person name="Morono Y."/>
            <person name="Uchiyama I."/>
            <person name="Ito T."/>
            <person name="Fujiyama A."/>
            <person name="Inagaki F."/>
            <person name="Takami H."/>
        </authorList>
    </citation>
    <scope>NUCLEOTIDE SEQUENCE</scope>
    <source>
        <strain evidence="1">Expedition CK06-06</strain>
    </source>
</reference>
<dbReference type="EMBL" id="BARS01048509">
    <property type="protein sequence ID" value="GAG37245.1"/>
    <property type="molecule type" value="Genomic_DNA"/>
</dbReference>
<sequence length="45" mass="4922">MNIFEIVTRLAGVYTFRYVEEGINLLYEVFCGVGDCVWGGGVSGS</sequence>
<proteinExistence type="predicted"/>
<gene>
    <name evidence="1" type="ORF">S01H1_72689</name>
</gene>
<evidence type="ECO:0000313" key="1">
    <source>
        <dbReference type="EMBL" id="GAG37245.1"/>
    </source>
</evidence>
<comment type="caution">
    <text evidence="1">The sequence shown here is derived from an EMBL/GenBank/DDBJ whole genome shotgun (WGS) entry which is preliminary data.</text>
</comment>
<name>X0X2J4_9ZZZZ</name>
<accession>X0X2J4</accession>
<dbReference type="AlphaFoldDB" id="X0X2J4"/>
<organism evidence="1">
    <name type="scientific">marine sediment metagenome</name>
    <dbReference type="NCBI Taxonomy" id="412755"/>
    <lineage>
        <taxon>unclassified sequences</taxon>
        <taxon>metagenomes</taxon>
        <taxon>ecological metagenomes</taxon>
    </lineage>
</organism>
<protein>
    <submittedName>
        <fullName evidence="1">Uncharacterized protein</fullName>
    </submittedName>
</protein>
<feature type="non-terminal residue" evidence="1">
    <location>
        <position position="45"/>
    </location>
</feature>